<gene>
    <name evidence="6" type="ORF">GPECTOR_58g603</name>
</gene>
<dbReference type="GO" id="GO:0005739">
    <property type="term" value="C:mitochondrion"/>
    <property type="evidence" value="ECO:0007669"/>
    <property type="project" value="TreeGrafter"/>
</dbReference>
<dbReference type="InterPro" id="IPR037171">
    <property type="entry name" value="NagB/RpiA_transferase-like"/>
</dbReference>
<sequence length="75" mass="7895">MPLNAGRYYDKMISGLQGLATEAGREPPLLVALSYEAQVVPAVPVDEHDQRIDVLVTAGGVTACSQRGRAALEGT</sequence>
<keyword evidence="2" id="KW-0547">Nucleotide-binding</keyword>
<dbReference type="GO" id="GO:0035999">
    <property type="term" value="P:tetrahydrofolate interconversion"/>
    <property type="evidence" value="ECO:0007669"/>
    <property type="project" value="TreeGrafter"/>
</dbReference>
<dbReference type="PANTHER" id="PTHR23407:SF1">
    <property type="entry name" value="5-FORMYLTETRAHYDROFOLATE CYCLO-LIGASE"/>
    <property type="match status" value="1"/>
</dbReference>
<dbReference type="PANTHER" id="PTHR23407">
    <property type="entry name" value="ATPASE INHIBITOR/5-FORMYLTETRAHYDROFOLATE CYCLO-LIGASE"/>
    <property type="match status" value="1"/>
</dbReference>
<accession>A0A150G5Q8</accession>
<dbReference type="GO" id="GO:0005524">
    <property type="term" value="F:ATP binding"/>
    <property type="evidence" value="ECO:0007669"/>
    <property type="project" value="UniProtKB-KW"/>
</dbReference>
<dbReference type="EC" id="6.3.3.2" evidence="5"/>
<keyword evidence="3" id="KW-0067">ATP-binding</keyword>
<evidence type="ECO:0000313" key="7">
    <source>
        <dbReference type="Proteomes" id="UP000075714"/>
    </source>
</evidence>
<dbReference type="STRING" id="33097.A0A150G5Q8"/>
<evidence type="ECO:0000313" key="6">
    <source>
        <dbReference type="EMBL" id="KXZ45154.1"/>
    </source>
</evidence>
<keyword evidence="7" id="KW-1185">Reference proteome</keyword>
<proteinExistence type="inferred from homology"/>
<dbReference type="Proteomes" id="UP000075714">
    <property type="component" value="Unassembled WGS sequence"/>
</dbReference>
<dbReference type="OrthoDB" id="2015992at2759"/>
<evidence type="ECO:0000256" key="1">
    <source>
        <dbReference type="ARBA" id="ARBA00010638"/>
    </source>
</evidence>
<dbReference type="GO" id="GO:0030272">
    <property type="term" value="F:5-formyltetrahydrofolate cyclo-ligase activity"/>
    <property type="evidence" value="ECO:0007669"/>
    <property type="project" value="UniProtKB-EC"/>
</dbReference>
<organism evidence="6 7">
    <name type="scientific">Gonium pectorale</name>
    <name type="common">Green alga</name>
    <dbReference type="NCBI Taxonomy" id="33097"/>
    <lineage>
        <taxon>Eukaryota</taxon>
        <taxon>Viridiplantae</taxon>
        <taxon>Chlorophyta</taxon>
        <taxon>core chlorophytes</taxon>
        <taxon>Chlorophyceae</taxon>
        <taxon>CS clade</taxon>
        <taxon>Chlamydomonadales</taxon>
        <taxon>Volvocaceae</taxon>
        <taxon>Gonium</taxon>
    </lineage>
</organism>
<dbReference type="Pfam" id="PF01812">
    <property type="entry name" value="5-FTHF_cyc-lig"/>
    <property type="match status" value="1"/>
</dbReference>
<name>A0A150G5Q8_GONPE</name>
<comment type="similarity">
    <text evidence="1">Belongs to the 5-formyltetrahydrofolate cyclo-ligase family.</text>
</comment>
<comment type="catalytic activity">
    <reaction evidence="4">
        <text>(6S)-5-formyl-5,6,7,8-tetrahydrofolate + ATP = (6R)-5,10-methenyltetrahydrofolate + ADP + phosphate</text>
        <dbReference type="Rhea" id="RHEA:10488"/>
        <dbReference type="ChEBI" id="CHEBI:30616"/>
        <dbReference type="ChEBI" id="CHEBI:43474"/>
        <dbReference type="ChEBI" id="CHEBI:57455"/>
        <dbReference type="ChEBI" id="CHEBI:57457"/>
        <dbReference type="ChEBI" id="CHEBI:456216"/>
        <dbReference type="EC" id="6.3.3.2"/>
    </reaction>
</comment>
<dbReference type="EMBL" id="LSYV01000059">
    <property type="protein sequence ID" value="KXZ45154.1"/>
    <property type="molecule type" value="Genomic_DNA"/>
</dbReference>
<dbReference type="SUPFAM" id="SSF100950">
    <property type="entry name" value="NagB/RpiA/CoA transferase-like"/>
    <property type="match status" value="1"/>
</dbReference>
<evidence type="ECO:0000256" key="2">
    <source>
        <dbReference type="ARBA" id="ARBA00022741"/>
    </source>
</evidence>
<dbReference type="AlphaFoldDB" id="A0A150G5Q8"/>
<evidence type="ECO:0000256" key="4">
    <source>
        <dbReference type="ARBA" id="ARBA00036539"/>
    </source>
</evidence>
<evidence type="ECO:0000256" key="3">
    <source>
        <dbReference type="ARBA" id="ARBA00022840"/>
    </source>
</evidence>
<reference evidence="7" key="1">
    <citation type="journal article" date="2016" name="Nat. Commun.">
        <title>The Gonium pectorale genome demonstrates co-option of cell cycle regulation during the evolution of multicellularity.</title>
        <authorList>
            <person name="Hanschen E.R."/>
            <person name="Marriage T.N."/>
            <person name="Ferris P.J."/>
            <person name="Hamaji T."/>
            <person name="Toyoda A."/>
            <person name="Fujiyama A."/>
            <person name="Neme R."/>
            <person name="Noguchi H."/>
            <person name="Minakuchi Y."/>
            <person name="Suzuki M."/>
            <person name="Kawai-Toyooka H."/>
            <person name="Smith D.R."/>
            <person name="Sparks H."/>
            <person name="Anderson J."/>
            <person name="Bakaric R."/>
            <person name="Luria V."/>
            <person name="Karger A."/>
            <person name="Kirschner M.W."/>
            <person name="Durand P.M."/>
            <person name="Michod R.E."/>
            <person name="Nozaki H."/>
            <person name="Olson B.J."/>
        </authorList>
    </citation>
    <scope>NUCLEOTIDE SEQUENCE [LARGE SCALE GENOMIC DNA]</scope>
    <source>
        <strain evidence="7">NIES-2863</strain>
    </source>
</reference>
<dbReference type="InterPro" id="IPR024185">
    <property type="entry name" value="FTHF_cligase-like_sf"/>
</dbReference>
<comment type="caution">
    <text evidence="6">The sequence shown here is derived from an EMBL/GenBank/DDBJ whole genome shotgun (WGS) entry which is preliminary data.</text>
</comment>
<dbReference type="GO" id="GO:0009396">
    <property type="term" value="P:folic acid-containing compound biosynthetic process"/>
    <property type="evidence" value="ECO:0007669"/>
    <property type="project" value="TreeGrafter"/>
</dbReference>
<dbReference type="InterPro" id="IPR002698">
    <property type="entry name" value="FTHF_cligase"/>
</dbReference>
<dbReference type="Gene3D" id="3.40.50.10420">
    <property type="entry name" value="NagB/RpiA/CoA transferase-like"/>
    <property type="match status" value="1"/>
</dbReference>
<evidence type="ECO:0000256" key="5">
    <source>
        <dbReference type="ARBA" id="ARBA00038966"/>
    </source>
</evidence>
<protein>
    <recommendedName>
        <fullName evidence="5">5-formyltetrahydrofolate cyclo-ligase</fullName>
        <ecNumber evidence="5">6.3.3.2</ecNumber>
    </recommendedName>
</protein>